<dbReference type="PROSITE" id="PS50011">
    <property type="entry name" value="PROTEIN_KINASE_DOM"/>
    <property type="match status" value="1"/>
</dbReference>
<dbReference type="GO" id="GO:0004674">
    <property type="term" value="F:protein serine/threonine kinase activity"/>
    <property type="evidence" value="ECO:0007669"/>
    <property type="project" value="TreeGrafter"/>
</dbReference>
<dbReference type="EMBL" id="WIUZ02000015">
    <property type="protein sequence ID" value="KAF9780844.1"/>
    <property type="molecule type" value="Genomic_DNA"/>
</dbReference>
<organism evidence="3 4">
    <name type="scientific">Thelephora terrestris</name>
    <dbReference type="NCBI Taxonomy" id="56493"/>
    <lineage>
        <taxon>Eukaryota</taxon>
        <taxon>Fungi</taxon>
        <taxon>Dikarya</taxon>
        <taxon>Basidiomycota</taxon>
        <taxon>Agaricomycotina</taxon>
        <taxon>Agaricomycetes</taxon>
        <taxon>Thelephorales</taxon>
        <taxon>Thelephoraceae</taxon>
        <taxon>Thelephora</taxon>
    </lineage>
</organism>
<dbReference type="InterPro" id="IPR000719">
    <property type="entry name" value="Prot_kinase_dom"/>
</dbReference>
<dbReference type="InterPro" id="IPR001245">
    <property type="entry name" value="Ser-Thr/Tyr_kinase_cat_dom"/>
</dbReference>
<gene>
    <name evidence="3" type="ORF">BJ322DRAFT_1082012</name>
</gene>
<keyword evidence="4" id="KW-1185">Reference proteome</keyword>
<proteinExistence type="predicted"/>
<dbReference type="AlphaFoldDB" id="A0A9P6H720"/>
<reference evidence="3" key="2">
    <citation type="submission" date="2020-11" db="EMBL/GenBank/DDBJ databases">
        <authorList>
            <consortium name="DOE Joint Genome Institute"/>
            <person name="Kuo A."/>
            <person name="Miyauchi S."/>
            <person name="Kiss E."/>
            <person name="Drula E."/>
            <person name="Kohler A."/>
            <person name="Sanchez-Garcia M."/>
            <person name="Andreopoulos B."/>
            <person name="Barry K.W."/>
            <person name="Bonito G."/>
            <person name="Buee M."/>
            <person name="Carver A."/>
            <person name="Chen C."/>
            <person name="Cichocki N."/>
            <person name="Clum A."/>
            <person name="Culley D."/>
            <person name="Crous P.W."/>
            <person name="Fauchery L."/>
            <person name="Girlanda M."/>
            <person name="Hayes R."/>
            <person name="Keri Z."/>
            <person name="Labutti K."/>
            <person name="Lipzen A."/>
            <person name="Lombard V."/>
            <person name="Magnuson J."/>
            <person name="Maillard F."/>
            <person name="Morin E."/>
            <person name="Murat C."/>
            <person name="Nolan M."/>
            <person name="Ohm R."/>
            <person name="Pangilinan J."/>
            <person name="Pereira M."/>
            <person name="Perotto S."/>
            <person name="Peter M."/>
            <person name="Riley R."/>
            <person name="Sitrit Y."/>
            <person name="Stielow B."/>
            <person name="Szollosi G."/>
            <person name="Zifcakova L."/>
            <person name="Stursova M."/>
            <person name="Spatafora J.W."/>
            <person name="Tedersoo L."/>
            <person name="Vaario L.-M."/>
            <person name="Yamada A."/>
            <person name="Yan M."/>
            <person name="Wang P."/>
            <person name="Xu J."/>
            <person name="Bruns T."/>
            <person name="Baldrian P."/>
            <person name="Vilgalys R."/>
            <person name="Henrissat B."/>
            <person name="Grigoriev I.V."/>
            <person name="Hibbett D."/>
            <person name="Nagy L.G."/>
            <person name="Martin F.M."/>
        </authorList>
    </citation>
    <scope>NUCLEOTIDE SEQUENCE</scope>
    <source>
        <strain evidence="3">UH-Tt-Lm1</strain>
    </source>
</reference>
<dbReference type="Proteomes" id="UP000736335">
    <property type="component" value="Unassembled WGS sequence"/>
</dbReference>
<feature type="domain" description="Protein kinase" evidence="2">
    <location>
        <begin position="244"/>
        <end position="515"/>
    </location>
</feature>
<comment type="caution">
    <text evidence="3">The sequence shown here is derived from an EMBL/GenBank/DDBJ whole genome shotgun (WGS) entry which is preliminary data.</text>
</comment>
<dbReference type="SUPFAM" id="SSF56112">
    <property type="entry name" value="Protein kinase-like (PK-like)"/>
    <property type="match status" value="1"/>
</dbReference>
<evidence type="ECO:0000313" key="4">
    <source>
        <dbReference type="Proteomes" id="UP000736335"/>
    </source>
</evidence>
<dbReference type="Pfam" id="PF07714">
    <property type="entry name" value="PK_Tyr_Ser-Thr"/>
    <property type="match status" value="1"/>
</dbReference>
<name>A0A9P6H720_9AGAM</name>
<dbReference type="Gene3D" id="1.10.510.10">
    <property type="entry name" value="Transferase(Phosphotransferase) domain 1"/>
    <property type="match status" value="1"/>
</dbReference>
<dbReference type="GO" id="GO:0005524">
    <property type="term" value="F:ATP binding"/>
    <property type="evidence" value="ECO:0007669"/>
    <property type="project" value="InterPro"/>
</dbReference>
<dbReference type="InterPro" id="IPR051681">
    <property type="entry name" value="Ser/Thr_Kinases-Pseudokinases"/>
</dbReference>
<dbReference type="InterPro" id="IPR011009">
    <property type="entry name" value="Kinase-like_dom_sf"/>
</dbReference>
<protein>
    <submittedName>
        <fullName evidence="3">Kinase-like domain-containing protein</fullName>
    </submittedName>
</protein>
<dbReference type="SMART" id="SM00220">
    <property type="entry name" value="S_TKc"/>
    <property type="match status" value="1"/>
</dbReference>
<evidence type="ECO:0000259" key="2">
    <source>
        <dbReference type="PROSITE" id="PS50011"/>
    </source>
</evidence>
<sequence>MLSDVGNLSVTTAVLNADVDILTAAQKSLEVPMKAMFEAAVDILVVVRDEMIDDDALVEVAQCCARACLVLKTVTEGVDMGDLSEITQRAMESLEKTVYHIRSKVAEKVPGASFPPEHEVSPTLWKAELQKIFGLINSCTKVKDAPASGRNERCTQPPANIPGDIPQDEVVSSIEVISSSKEVVDMVGDLQKSDAQAFIDAVSGALERPDFPQDTRNRCLKLLYGACAGHSLLPGSLQIELGDNPTGAAPCQGGFGDVWKYEYGGRQVAVKVLKMYVNSDMRKVTRRFCKESITWKFLSHPNVLPLLGATMSEGRFAMVSEWMPNGDINQFVKAHKDVNRFELLRGVAEGLVYMHEQGTAHGDLKGANILIDENGHARLADFGLLAIISDTTSLLSSNSLKQAGTYRWMSPELLDPQRFSLNHSRPTPYSDCYALGMVVYEVLSGKVPFHRYGTLVAVLRVLEGERPKRPRGAKGTWFSDDVWGVLEGCWKPSPRDRPKTTEVLRCLGKVSDSWSPPQAMNLDSSAEDSVDESEVSSPFDAAPPWSLSVLPPVGKPTTVLSVMGAHERPQALPLEGGDVGEALRRPSENLSMSYPSFFFFLSMNYGSASMLNVMIKSILTF</sequence>
<feature type="region of interest" description="Disordered" evidence="1">
    <location>
        <begin position="516"/>
        <end position="535"/>
    </location>
</feature>
<feature type="compositionally biased region" description="Acidic residues" evidence="1">
    <location>
        <begin position="525"/>
        <end position="534"/>
    </location>
</feature>
<dbReference type="PANTHER" id="PTHR44329:SF214">
    <property type="entry name" value="PROTEIN KINASE DOMAIN-CONTAINING PROTEIN"/>
    <property type="match status" value="1"/>
</dbReference>
<dbReference type="OrthoDB" id="10252171at2759"/>
<dbReference type="PANTHER" id="PTHR44329">
    <property type="entry name" value="SERINE/THREONINE-PROTEIN KINASE TNNI3K-RELATED"/>
    <property type="match status" value="1"/>
</dbReference>
<keyword evidence="3" id="KW-0808">Transferase</keyword>
<reference evidence="3" key="1">
    <citation type="journal article" date="2020" name="Nat. Commun.">
        <title>Large-scale genome sequencing of mycorrhizal fungi provides insights into the early evolution of symbiotic traits.</title>
        <authorList>
            <person name="Miyauchi S."/>
            <person name="Kiss E."/>
            <person name="Kuo A."/>
            <person name="Drula E."/>
            <person name="Kohler A."/>
            <person name="Sanchez-Garcia M."/>
            <person name="Morin E."/>
            <person name="Andreopoulos B."/>
            <person name="Barry K.W."/>
            <person name="Bonito G."/>
            <person name="Buee M."/>
            <person name="Carver A."/>
            <person name="Chen C."/>
            <person name="Cichocki N."/>
            <person name="Clum A."/>
            <person name="Culley D."/>
            <person name="Crous P.W."/>
            <person name="Fauchery L."/>
            <person name="Girlanda M."/>
            <person name="Hayes R.D."/>
            <person name="Keri Z."/>
            <person name="LaButti K."/>
            <person name="Lipzen A."/>
            <person name="Lombard V."/>
            <person name="Magnuson J."/>
            <person name="Maillard F."/>
            <person name="Murat C."/>
            <person name="Nolan M."/>
            <person name="Ohm R.A."/>
            <person name="Pangilinan J."/>
            <person name="Pereira M.F."/>
            <person name="Perotto S."/>
            <person name="Peter M."/>
            <person name="Pfister S."/>
            <person name="Riley R."/>
            <person name="Sitrit Y."/>
            <person name="Stielow J.B."/>
            <person name="Szollosi G."/>
            <person name="Zifcakova L."/>
            <person name="Stursova M."/>
            <person name="Spatafora J.W."/>
            <person name="Tedersoo L."/>
            <person name="Vaario L.M."/>
            <person name="Yamada A."/>
            <person name="Yan M."/>
            <person name="Wang P."/>
            <person name="Xu J."/>
            <person name="Bruns T."/>
            <person name="Baldrian P."/>
            <person name="Vilgalys R."/>
            <person name="Dunand C."/>
            <person name="Henrissat B."/>
            <person name="Grigoriev I.V."/>
            <person name="Hibbett D."/>
            <person name="Nagy L.G."/>
            <person name="Martin F.M."/>
        </authorList>
    </citation>
    <scope>NUCLEOTIDE SEQUENCE</scope>
    <source>
        <strain evidence="3">UH-Tt-Lm1</strain>
    </source>
</reference>
<keyword evidence="3" id="KW-0418">Kinase</keyword>
<accession>A0A9P6H720</accession>
<evidence type="ECO:0000256" key="1">
    <source>
        <dbReference type="SAM" id="MobiDB-lite"/>
    </source>
</evidence>
<evidence type="ECO:0000313" key="3">
    <source>
        <dbReference type="EMBL" id="KAF9780844.1"/>
    </source>
</evidence>